<evidence type="ECO:0000256" key="5">
    <source>
        <dbReference type="PROSITE-ProRule" id="PRU00278"/>
    </source>
</evidence>
<keyword evidence="5 7" id="KW-0413">Isomerase</keyword>
<evidence type="ECO:0000313" key="8">
    <source>
        <dbReference type="Proteomes" id="UP000313645"/>
    </source>
</evidence>
<evidence type="ECO:0000256" key="1">
    <source>
        <dbReference type="ARBA" id="ARBA00000971"/>
    </source>
</evidence>
<reference evidence="7 8" key="1">
    <citation type="submission" date="2019-02" db="EMBL/GenBank/DDBJ databases">
        <title>Marinobacter halodurans sp. nov., a marine bacterium isolated from sea tidal flat.</title>
        <authorList>
            <person name="Yoo Y."/>
            <person name="Lee D.W."/>
            <person name="Kim B.S."/>
            <person name="Kim J.-J."/>
        </authorList>
    </citation>
    <scope>NUCLEOTIDE SEQUENCE [LARGE SCALE GENOMIC DNA]</scope>
    <source>
        <strain evidence="7 8">YJ-S3-2</strain>
    </source>
</reference>
<feature type="domain" description="PpiC" evidence="6">
    <location>
        <begin position="112"/>
        <end position="213"/>
    </location>
</feature>
<dbReference type="EC" id="5.2.1.8" evidence="3"/>
<keyword evidence="8" id="KW-1185">Reference proteome</keyword>
<dbReference type="EMBL" id="SJDL01000015">
    <property type="protein sequence ID" value="TBW55720.1"/>
    <property type="molecule type" value="Genomic_DNA"/>
</dbReference>
<gene>
    <name evidence="7" type="ORF">EZI54_11155</name>
</gene>
<dbReference type="PROSITE" id="PS01096">
    <property type="entry name" value="PPIC_PPIASE_1"/>
    <property type="match status" value="1"/>
</dbReference>
<dbReference type="InterPro" id="IPR000297">
    <property type="entry name" value="PPIase_PpiC"/>
</dbReference>
<dbReference type="RefSeq" id="WP_131481965.1">
    <property type="nucleotide sequence ID" value="NZ_SJDL01000015.1"/>
</dbReference>
<dbReference type="PANTHER" id="PTHR47245:SF2">
    <property type="entry name" value="PEPTIDYL-PROLYL CIS-TRANS ISOMERASE HP_0175-RELATED"/>
    <property type="match status" value="1"/>
</dbReference>
<dbReference type="InterPro" id="IPR046357">
    <property type="entry name" value="PPIase_dom_sf"/>
</dbReference>
<accession>A0ABY1ZJZ6</accession>
<dbReference type="Proteomes" id="UP000313645">
    <property type="component" value="Unassembled WGS sequence"/>
</dbReference>
<dbReference type="Pfam" id="PF00639">
    <property type="entry name" value="Rotamase"/>
    <property type="match status" value="1"/>
</dbReference>
<evidence type="ECO:0000256" key="4">
    <source>
        <dbReference type="ARBA" id="ARBA00023110"/>
    </source>
</evidence>
<dbReference type="InterPro" id="IPR050245">
    <property type="entry name" value="PrsA_foldase"/>
</dbReference>
<comment type="similarity">
    <text evidence="2">Belongs to the PpiC/parvulin rotamase family.</text>
</comment>
<evidence type="ECO:0000259" key="6">
    <source>
        <dbReference type="PROSITE" id="PS50198"/>
    </source>
</evidence>
<evidence type="ECO:0000256" key="2">
    <source>
        <dbReference type="ARBA" id="ARBA00007656"/>
    </source>
</evidence>
<protein>
    <recommendedName>
        <fullName evidence="3">peptidylprolyl isomerase</fullName>
        <ecNumber evidence="3">5.2.1.8</ecNumber>
    </recommendedName>
</protein>
<dbReference type="Gene3D" id="3.10.50.40">
    <property type="match status" value="1"/>
</dbReference>
<evidence type="ECO:0000256" key="3">
    <source>
        <dbReference type="ARBA" id="ARBA00013194"/>
    </source>
</evidence>
<name>A0ABY1ZJZ6_9GAMM</name>
<proteinExistence type="inferred from homology"/>
<organism evidence="7 8">
    <name type="scientific">Marinobacter halodurans</name>
    <dbReference type="NCBI Taxonomy" id="2528979"/>
    <lineage>
        <taxon>Bacteria</taxon>
        <taxon>Pseudomonadati</taxon>
        <taxon>Pseudomonadota</taxon>
        <taxon>Gammaproteobacteria</taxon>
        <taxon>Pseudomonadales</taxon>
        <taxon>Marinobacteraceae</taxon>
        <taxon>Marinobacter</taxon>
    </lineage>
</organism>
<dbReference type="PROSITE" id="PS50198">
    <property type="entry name" value="PPIC_PPIASE_2"/>
    <property type="match status" value="1"/>
</dbReference>
<keyword evidence="4 5" id="KW-0697">Rotamase</keyword>
<sequence length="269" mass="30472">MNLINAIDVSDLKEHPFPAVRVAGEEIHEDRIAAELQYHPADEIGEAWHQASCSLVIRELLLRQAAELGIEDDLDEEQRIAALIDQVIDVPEPDDANCRRFFDANPEQFRTPTLLAVSHILLAAAPDDIVARSEQEDTGRRLIASLADGRADFARLALAHSACESRKQGGQLGQIAKGQTVEEFERVVWRLPEGLHSQLVESRYGWHVVRVDRRIEGQPLSYELAKSTIRRYLQEKVTRRWLRQYIQTLALEYGVEGVDLELPDSPLMQ</sequence>
<comment type="caution">
    <text evidence="7">The sequence shown here is derived from an EMBL/GenBank/DDBJ whole genome shotgun (WGS) entry which is preliminary data.</text>
</comment>
<comment type="catalytic activity">
    <reaction evidence="1">
        <text>[protein]-peptidylproline (omega=180) = [protein]-peptidylproline (omega=0)</text>
        <dbReference type="Rhea" id="RHEA:16237"/>
        <dbReference type="Rhea" id="RHEA-COMP:10747"/>
        <dbReference type="Rhea" id="RHEA-COMP:10748"/>
        <dbReference type="ChEBI" id="CHEBI:83833"/>
        <dbReference type="ChEBI" id="CHEBI:83834"/>
        <dbReference type="EC" id="5.2.1.8"/>
    </reaction>
</comment>
<dbReference type="PANTHER" id="PTHR47245">
    <property type="entry name" value="PEPTIDYLPROLYL ISOMERASE"/>
    <property type="match status" value="1"/>
</dbReference>
<evidence type="ECO:0000313" key="7">
    <source>
        <dbReference type="EMBL" id="TBW55720.1"/>
    </source>
</evidence>
<dbReference type="GO" id="GO:0016853">
    <property type="term" value="F:isomerase activity"/>
    <property type="evidence" value="ECO:0007669"/>
    <property type="project" value="UniProtKB-KW"/>
</dbReference>
<dbReference type="SUPFAM" id="SSF54534">
    <property type="entry name" value="FKBP-like"/>
    <property type="match status" value="1"/>
</dbReference>
<dbReference type="InterPro" id="IPR027304">
    <property type="entry name" value="Trigger_fact/SurA_dom_sf"/>
</dbReference>
<dbReference type="SUPFAM" id="SSF109998">
    <property type="entry name" value="Triger factor/SurA peptide-binding domain-like"/>
    <property type="match status" value="1"/>
</dbReference>
<dbReference type="InterPro" id="IPR023058">
    <property type="entry name" value="PPIase_PpiC_CS"/>
</dbReference>